<evidence type="ECO:0000313" key="1">
    <source>
        <dbReference type="EMBL" id="MFD2561865.1"/>
    </source>
</evidence>
<sequence>MELVLRDGIEVKIKELHQWGTYNGLLEGLPTDKSNKRAIERVIKRAQEMCYMDEYYLIEPKQTPIEVDKPYRFGTPMSLPPIVCVAELWHHQPARDEKMHASSLLLIWFQKEYCFPLGDEIIEKFKMVDWKKHALDFEY</sequence>
<protein>
    <submittedName>
        <fullName evidence="1">Uncharacterized protein</fullName>
    </submittedName>
</protein>
<comment type="caution">
    <text evidence="1">The sequence shown here is derived from an EMBL/GenBank/DDBJ whole genome shotgun (WGS) entry which is preliminary data.</text>
</comment>
<reference evidence="2" key="1">
    <citation type="journal article" date="2019" name="Int. J. Syst. Evol. Microbiol.">
        <title>The Global Catalogue of Microorganisms (GCM) 10K type strain sequencing project: providing services to taxonomists for standard genome sequencing and annotation.</title>
        <authorList>
            <consortium name="The Broad Institute Genomics Platform"/>
            <consortium name="The Broad Institute Genome Sequencing Center for Infectious Disease"/>
            <person name="Wu L."/>
            <person name="Ma J."/>
        </authorList>
    </citation>
    <scope>NUCLEOTIDE SEQUENCE [LARGE SCALE GENOMIC DNA]</scope>
    <source>
        <strain evidence="2">KCTC 52274</strain>
    </source>
</reference>
<accession>A0ABW5LBB8</accession>
<gene>
    <name evidence="1" type="ORF">ACFSR1_04225</name>
</gene>
<dbReference type="EMBL" id="JBHULE010000007">
    <property type="protein sequence ID" value="MFD2561865.1"/>
    <property type="molecule type" value="Genomic_DNA"/>
</dbReference>
<dbReference type="Proteomes" id="UP001597319">
    <property type="component" value="Unassembled WGS sequence"/>
</dbReference>
<name>A0ABW5LBB8_9FLAO</name>
<dbReference type="RefSeq" id="WP_378289961.1">
    <property type="nucleotide sequence ID" value="NZ_JBHULE010000007.1"/>
</dbReference>
<proteinExistence type="predicted"/>
<keyword evidence="2" id="KW-1185">Reference proteome</keyword>
<evidence type="ECO:0000313" key="2">
    <source>
        <dbReference type="Proteomes" id="UP001597319"/>
    </source>
</evidence>
<organism evidence="1 2">
    <name type="scientific">Aquimarina rubra</name>
    <dbReference type="NCBI Taxonomy" id="1920033"/>
    <lineage>
        <taxon>Bacteria</taxon>
        <taxon>Pseudomonadati</taxon>
        <taxon>Bacteroidota</taxon>
        <taxon>Flavobacteriia</taxon>
        <taxon>Flavobacteriales</taxon>
        <taxon>Flavobacteriaceae</taxon>
        <taxon>Aquimarina</taxon>
    </lineage>
</organism>